<accession>A0A9R0EXG0</accession>
<evidence type="ECO:0000313" key="1">
    <source>
        <dbReference type="Proteomes" id="UP000829999"/>
    </source>
</evidence>
<dbReference type="CTD" id="128989"/>
<name>A0A9R0EXG0_SPOFR</name>
<dbReference type="Pfam" id="PF05742">
    <property type="entry name" value="TANGO2"/>
    <property type="match status" value="1"/>
</dbReference>
<dbReference type="Proteomes" id="UP000829999">
    <property type="component" value="Chromosome 11"/>
</dbReference>
<dbReference type="GeneID" id="118274770"/>
<dbReference type="GO" id="GO:0007030">
    <property type="term" value="P:Golgi organization"/>
    <property type="evidence" value="ECO:0007669"/>
    <property type="project" value="TreeGrafter"/>
</dbReference>
<keyword evidence="1" id="KW-1185">Reference proteome</keyword>
<protein>
    <submittedName>
        <fullName evidence="2">Transport and Golgi organization protein 2 isoform X1</fullName>
    </submittedName>
</protein>
<reference evidence="2" key="1">
    <citation type="submission" date="2025-08" db="UniProtKB">
        <authorList>
            <consortium name="RefSeq"/>
        </authorList>
    </citation>
    <scope>IDENTIFICATION</scope>
    <source>
        <tissue evidence="2">Whole larval tissue</tissue>
    </source>
</reference>
<gene>
    <name evidence="2" type="primary">LOC118274770</name>
</gene>
<dbReference type="PANTHER" id="PTHR17985:SF8">
    <property type="entry name" value="TRANSPORT AND GOLGI ORGANIZATION PROTEIN 2 HOMOLOG"/>
    <property type="match status" value="1"/>
</dbReference>
<dbReference type="OrthoDB" id="191601at2759"/>
<sequence length="291" mass="33560">MIKGIGQCAKLLQTRNMCILFMYNGNNDSRSDYSLILASNRDEYYDRPSQNMGPWMEDPNVFGGRDLEVDEGGTWLAFSPLRKKMGVLLNLPSPKKTDAKSRGKIVADFVKNDKPIKTYVEQMKSYAHNCNEFVFVSIEFKNSLPLISTYNNANDQLVTHRDPFMGFSNNLPEKPLKKVEAGRNKLQQIVSTFNKVCTQDELIDRLIDLLKWEESHLPDHQLETRQPNLYKELSSLFVRVPQGRYGTRTHTIVLVTKSGHMNVIEMTLVSPIDPENPKWTKTEYQFDMQMK</sequence>
<dbReference type="GO" id="GO:0005794">
    <property type="term" value="C:Golgi apparatus"/>
    <property type="evidence" value="ECO:0007669"/>
    <property type="project" value="TreeGrafter"/>
</dbReference>
<organism evidence="1 2">
    <name type="scientific">Spodoptera frugiperda</name>
    <name type="common">Fall armyworm</name>
    <dbReference type="NCBI Taxonomy" id="7108"/>
    <lineage>
        <taxon>Eukaryota</taxon>
        <taxon>Metazoa</taxon>
        <taxon>Ecdysozoa</taxon>
        <taxon>Arthropoda</taxon>
        <taxon>Hexapoda</taxon>
        <taxon>Insecta</taxon>
        <taxon>Pterygota</taxon>
        <taxon>Neoptera</taxon>
        <taxon>Endopterygota</taxon>
        <taxon>Lepidoptera</taxon>
        <taxon>Glossata</taxon>
        <taxon>Ditrysia</taxon>
        <taxon>Noctuoidea</taxon>
        <taxon>Noctuidae</taxon>
        <taxon>Amphipyrinae</taxon>
        <taxon>Spodoptera</taxon>
    </lineage>
</organism>
<dbReference type="RefSeq" id="XP_050552793.1">
    <property type="nucleotide sequence ID" value="XM_050696836.1"/>
</dbReference>
<evidence type="ECO:0000313" key="2">
    <source>
        <dbReference type="RefSeq" id="XP_050552793.1"/>
    </source>
</evidence>
<dbReference type="GO" id="GO:0009306">
    <property type="term" value="P:protein secretion"/>
    <property type="evidence" value="ECO:0007669"/>
    <property type="project" value="TreeGrafter"/>
</dbReference>
<dbReference type="InterPro" id="IPR008551">
    <property type="entry name" value="TANGO2"/>
</dbReference>
<proteinExistence type="predicted"/>
<dbReference type="AlphaFoldDB" id="A0A9R0EXG0"/>
<dbReference type="PANTHER" id="PTHR17985">
    <property type="entry name" value="SER/THR-RICH PROTEIN T10 IN DGCR REGION"/>
    <property type="match status" value="1"/>
</dbReference>